<evidence type="ECO:0000313" key="8">
    <source>
        <dbReference type="EMBL" id="TDG35777.1"/>
    </source>
</evidence>
<evidence type="ECO:0000313" key="9">
    <source>
        <dbReference type="Proteomes" id="UP000295668"/>
    </source>
</evidence>
<evidence type="ECO:0000256" key="1">
    <source>
        <dbReference type="ARBA" id="ARBA00004651"/>
    </source>
</evidence>
<keyword evidence="5 6" id="KW-0472">Membrane</keyword>
<name>A0A4R5MJF2_9SPHI</name>
<comment type="subcellular location">
    <subcellularLocation>
        <location evidence="1">Cell membrane</location>
        <topology evidence="1">Multi-pass membrane protein</topology>
    </subcellularLocation>
</comment>
<feature type="transmembrane region" description="Helical" evidence="6">
    <location>
        <begin position="216"/>
        <end position="235"/>
    </location>
</feature>
<dbReference type="AlphaFoldDB" id="A0A4R5MJF2"/>
<dbReference type="NCBIfam" id="TIGR00360">
    <property type="entry name" value="ComEC_N-term"/>
    <property type="match status" value="1"/>
</dbReference>
<feature type="transmembrane region" description="Helical" evidence="6">
    <location>
        <begin position="241"/>
        <end position="267"/>
    </location>
</feature>
<protein>
    <submittedName>
        <fullName evidence="8">ComEC/Rec2 family competence protein</fullName>
    </submittedName>
</protein>
<dbReference type="Proteomes" id="UP000295668">
    <property type="component" value="Unassembled WGS sequence"/>
</dbReference>
<dbReference type="PANTHER" id="PTHR30619">
    <property type="entry name" value="DNA INTERNALIZATION/COMPETENCE PROTEIN COMEC/REC2"/>
    <property type="match status" value="1"/>
</dbReference>
<reference evidence="8 9" key="1">
    <citation type="submission" date="2019-02" db="EMBL/GenBank/DDBJ databases">
        <title>Pedobacter sp. nov., a novel speices isolated from soil of pinguins habitat in Antarcitica.</title>
        <authorList>
            <person name="He R.-H."/>
        </authorList>
    </citation>
    <scope>NUCLEOTIDE SEQUENCE [LARGE SCALE GENOMIC DNA]</scope>
    <source>
        <strain evidence="8 9">E01020</strain>
    </source>
</reference>
<keyword evidence="2" id="KW-1003">Cell membrane</keyword>
<organism evidence="8 9">
    <name type="scientific">Pedobacter changchengzhani</name>
    <dbReference type="NCBI Taxonomy" id="2529274"/>
    <lineage>
        <taxon>Bacteria</taxon>
        <taxon>Pseudomonadati</taxon>
        <taxon>Bacteroidota</taxon>
        <taxon>Sphingobacteriia</taxon>
        <taxon>Sphingobacteriales</taxon>
        <taxon>Sphingobacteriaceae</taxon>
        <taxon>Pedobacter</taxon>
    </lineage>
</organism>
<evidence type="ECO:0000256" key="6">
    <source>
        <dbReference type="SAM" id="Phobius"/>
    </source>
</evidence>
<evidence type="ECO:0000259" key="7">
    <source>
        <dbReference type="Pfam" id="PF03772"/>
    </source>
</evidence>
<dbReference type="GO" id="GO:0005886">
    <property type="term" value="C:plasma membrane"/>
    <property type="evidence" value="ECO:0007669"/>
    <property type="project" value="UniProtKB-SubCell"/>
</dbReference>
<evidence type="ECO:0000256" key="2">
    <source>
        <dbReference type="ARBA" id="ARBA00022475"/>
    </source>
</evidence>
<dbReference type="EMBL" id="SJCY01000008">
    <property type="protein sequence ID" value="TDG35777.1"/>
    <property type="molecule type" value="Genomic_DNA"/>
</dbReference>
<accession>A0A4R5MJF2</accession>
<dbReference type="InterPro" id="IPR052159">
    <property type="entry name" value="Competence_DNA_uptake"/>
</dbReference>
<gene>
    <name evidence="8" type="ORF">EZJ43_12215</name>
</gene>
<comment type="caution">
    <text evidence="8">The sequence shown here is derived from an EMBL/GenBank/DDBJ whole genome shotgun (WGS) entry which is preliminary data.</text>
</comment>
<dbReference type="PANTHER" id="PTHR30619:SF1">
    <property type="entry name" value="RECOMBINATION PROTEIN 2"/>
    <property type="match status" value="1"/>
</dbReference>
<evidence type="ECO:0000256" key="4">
    <source>
        <dbReference type="ARBA" id="ARBA00022989"/>
    </source>
</evidence>
<feature type="transmembrane region" description="Helical" evidence="6">
    <location>
        <begin position="300"/>
        <end position="321"/>
    </location>
</feature>
<keyword evidence="3 6" id="KW-0812">Transmembrane</keyword>
<feature type="transmembrane region" description="Helical" evidence="6">
    <location>
        <begin position="328"/>
        <end position="345"/>
    </location>
</feature>
<feature type="transmembrane region" description="Helical" evidence="6">
    <location>
        <begin position="184"/>
        <end position="204"/>
    </location>
</feature>
<feature type="domain" description="ComEC/Rec2-related protein" evidence="7">
    <location>
        <begin position="59"/>
        <end position="323"/>
    </location>
</feature>
<feature type="transmembrane region" description="Helical" evidence="6">
    <location>
        <begin position="112"/>
        <end position="129"/>
    </location>
</feature>
<dbReference type="InterPro" id="IPR004477">
    <property type="entry name" value="ComEC_N"/>
</dbReference>
<keyword evidence="4 6" id="KW-1133">Transmembrane helix</keyword>
<dbReference type="Pfam" id="PF03772">
    <property type="entry name" value="Competence"/>
    <property type="match status" value="1"/>
</dbReference>
<evidence type="ECO:0000256" key="5">
    <source>
        <dbReference type="ARBA" id="ARBA00023136"/>
    </source>
</evidence>
<keyword evidence="9" id="KW-1185">Reference proteome</keyword>
<sequence length="515" mass="59281">MANQNIYEQAFINQKSVYKTNRSGGNPILKLALNLREKQIAKYRRLIKNDEAFAVASTLILGYRADLSKEILTAYSKTGTIHALSVSGAHVGIIYLVLNFLLVFLNRKRSLQLLKFVIICTLVWGYALITGLSPSVVRAAIMITIFMVATTFSKNKNGYNILAFSAFCQLLYNPFLIWNVGFQLSYIAVFGLIYLQPIIYKSIYIKNKWLDKLWNFIALSLAAQIVTFPLSIYYFHQFPVYFLLGNLFIMIPLVFMMYLGIAVLIPIFEFLSPIFEWIISCTNDVLRWISNLPASTFSSIWLTMPQFILLSLALGFIIFALERRQKKMLFIAGGLFMIYQILVVQESINLSQQKKIIFYSLRKNYAVAFISGNKAIIETNLNPKENAYLFFIKPSLEQAQIKEIKILNLKKDTISPVFTKKDNQILFYNHSFLIVDETFNYKTLNAIGKFSSLWITGNTKFDLTKINTELKYNEIVVDATNKDYKIKLFKTFAENNHKNLHVLKKNPSYLIDLNP</sequence>
<evidence type="ECO:0000256" key="3">
    <source>
        <dbReference type="ARBA" id="ARBA00022692"/>
    </source>
</evidence>
<proteinExistence type="predicted"/>
<dbReference type="OrthoDB" id="9761531at2"/>
<feature type="transmembrane region" description="Helical" evidence="6">
    <location>
        <begin position="83"/>
        <end position="105"/>
    </location>
</feature>